<organism evidence="1 2">
    <name type="scientific">Ohtaekwangia kribbensis</name>
    <dbReference type="NCBI Taxonomy" id="688913"/>
    <lineage>
        <taxon>Bacteria</taxon>
        <taxon>Pseudomonadati</taxon>
        <taxon>Bacteroidota</taxon>
        <taxon>Cytophagia</taxon>
        <taxon>Cytophagales</taxon>
        <taxon>Fulvivirgaceae</taxon>
        <taxon>Ohtaekwangia</taxon>
    </lineage>
</organism>
<accession>A0ABW3K295</accession>
<reference evidence="2" key="1">
    <citation type="journal article" date="2019" name="Int. J. Syst. Evol. Microbiol.">
        <title>The Global Catalogue of Microorganisms (GCM) 10K type strain sequencing project: providing services to taxonomists for standard genome sequencing and annotation.</title>
        <authorList>
            <consortium name="The Broad Institute Genomics Platform"/>
            <consortium name="The Broad Institute Genome Sequencing Center for Infectious Disease"/>
            <person name="Wu L."/>
            <person name="Ma J."/>
        </authorList>
    </citation>
    <scope>NUCLEOTIDE SEQUENCE [LARGE SCALE GENOMIC DNA]</scope>
    <source>
        <strain evidence="2">CCUG 58938</strain>
    </source>
</reference>
<comment type="caution">
    <text evidence="1">The sequence shown here is derived from an EMBL/GenBank/DDBJ whole genome shotgun (WGS) entry which is preliminary data.</text>
</comment>
<protein>
    <recommendedName>
        <fullName evidence="3">Tissue inhibitor of metalloproteinase</fullName>
    </recommendedName>
</protein>
<name>A0ABW3K295_9BACT</name>
<evidence type="ECO:0000313" key="1">
    <source>
        <dbReference type="EMBL" id="MFD1000360.1"/>
    </source>
</evidence>
<dbReference type="EMBL" id="JBHTKA010000004">
    <property type="protein sequence ID" value="MFD1000360.1"/>
    <property type="molecule type" value="Genomic_DNA"/>
</dbReference>
<sequence length="168" mass="19040">MRKMLLTWVGIVAWTSAQTCDCDYAGNFLTISKNADAIFIVRVDGYNDFFSWLWTNGNPESATFEVIKTLKGFADEKEIKVFGDNGMLCRPYIDTFKKDRYYVVALYQCSENREGETTADFLISACGEYWLDYNPTSKIVTGLITPGTSKPSTLKLEAFEKLLKASLR</sequence>
<dbReference type="RefSeq" id="WP_377579769.1">
    <property type="nucleotide sequence ID" value="NZ_JBHTKA010000004.1"/>
</dbReference>
<dbReference type="Proteomes" id="UP001597112">
    <property type="component" value="Unassembled WGS sequence"/>
</dbReference>
<keyword evidence="2" id="KW-1185">Reference proteome</keyword>
<gene>
    <name evidence="1" type="ORF">ACFQ21_13640</name>
</gene>
<proteinExistence type="predicted"/>
<evidence type="ECO:0000313" key="2">
    <source>
        <dbReference type="Proteomes" id="UP001597112"/>
    </source>
</evidence>
<evidence type="ECO:0008006" key="3">
    <source>
        <dbReference type="Google" id="ProtNLM"/>
    </source>
</evidence>